<reference evidence="5" key="1">
    <citation type="journal article" date="2019" name="J Environ">
        <title>Genetic characterization and potential molecular dissemination mechanism of tet (31) gene in Aeromonas caviae from an oxytetracycline wastewater treatment system.</title>
        <authorList>
            <person name="Shi Y."/>
            <person name="Tian Z."/>
            <person name="Leclercq S.O."/>
            <person name="Zhang H."/>
            <person name="Yang M."/>
            <person name="Zhang Y."/>
        </authorList>
    </citation>
    <scope>NUCLEOTIDE SEQUENCE</scope>
    <source>
        <strain evidence="5">T25-39</strain>
    </source>
</reference>
<dbReference type="RefSeq" id="WP_119197416.1">
    <property type="nucleotide sequence ID" value="NZ_JBGXBS010000010.1"/>
</dbReference>
<protein>
    <submittedName>
        <fullName evidence="5">LysR family transcriptional regulator</fullName>
    </submittedName>
</protein>
<sequence length="302" mass="32918">MHDLLLWDDARVFLAIARSGTLSGAAHALRMGVATVSRRLDRLEAALGLPLFSRHQQGYRLTDDGEALLERAEALEHAGLAFGEAGQQQGQVAGTVRLATAENLANPLIIPSLPTLFAQHPELRVELVTGVQTVNLHRRDADLAVRMVKPDAGHLTLRRLGTLGFGLYGTGAYLDARSPGVDATSFDQDDFIGWNETQSHLPTARWMTRMLRGRPCRVETSTLAAQLAAAQAGLGLAVLPHYLARQTDLVCLLPELGVDQPIWLVLHSDLAHSRRVRAVADHLIALFERARSALHPFSGDPR</sequence>
<dbReference type="Gene3D" id="3.40.190.290">
    <property type="match status" value="1"/>
</dbReference>
<dbReference type="AlphaFoldDB" id="A0A3S5X0R9"/>
<evidence type="ECO:0000256" key="3">
    <source>
        <dbReference type="ARBA" id="ARBA00023125"/>
    </source>
</evidence>
<comment type="similarity">
    <text evidence="1">Belongs to the LysR transcriptional regulatory family.</text>
</comment>
<dbReference type="InterPro" id="IPR036388">
    <property type="entry name" value="WH-like_DNA-bd_sf"/>
</dbReference>
<dbReference type="PANTHER" id="PTHR30537:SF3">
    <property type="entry name" value="TRANSCRIPTIONAL REGULATORY PROTEIN"/>
    <property type="match status" value="1"/>
</dbReference>
<dbReference type="PROSITE" id="PS50931">
    <property type="entry name" value="HTH_LYSR"/>
    <property type="match status" value="1"/>
</dbReference>
<keyword evidence="3" id="KW-0238">DNA-binding</keyword>
<dbReference type="Pfam" id="PF00126">
    <property type="entry name" value="HTH_1"/>
    <property type="match status" value="1"/>
</dbReference>
<dbReference type="GO" id="GO:0043565">
    <property type="term" value="F:sequence-specific DNA binding"/>
    <property type="evidence" value="ECO:0007669"/>
    <property type="project" value="TreeGrafter"/>
</dbReference>
<proteinExistence type="inferred from homology"/>
<dbReference type="Gene3D" id="1.10.10.10">
    <property type="entry name" value="Winged helix-like DNA-binding domain superfamily/Winged helix DNA-binding domain"/>
    <property type="match status" value="1"/>
</dbReference>
<evidence type="ECO:0000313" key="5">
    <source>
        <dbReference type="EMBL" id="AXB05967.1"/>
    </source>
</evidence>
<dbReference type="GO" id="GO:0003700">
    <property type="term" value="F:DNA-binding transcription factor activity"/>
    <property type="evidence" value="ECO:0007669"/>
    <property type="project" value="InterPro"/>
</dbReference>
<evidence type="ECO:0000256" key="1">
    <source>
        <dbReference type="ARBA" id="ARBA00009437"/>
    </source>
</evidence>
<keyword evidence="2" id="KW-0805">Transcription regulation</keyword>
<keyword evidence="4" id="KW-0804">Transcription</keyword>
<organism evidence="5 6">
    <name type="scientific">Aeromonas caviae</name>
    <name type="common">Aeromonas punctata</name>
    <dbReference type="NCBI Taxonomy" id="648"/>
    <lineage>
        <taxon>Bacteria</taxon>
        <taxon>Pseudomonadati</taxon>
        <taxon>Pseudomonadota</taxon>
        <taxon>Gammaproteobacteria</taxon>
        <taxon>Aeromonadales</taxon>
        <taxon>Aeromonadaceae</taxon>
        <taxon>Aeromonas</taxon>
    </lineage>
</organism>
<dbReference type="InterPro" id="IPR000847">
    <property type="entry name" value="LysR_HTH_N"/>
</dbReference>
<gene>
    <name evidence="5" type="ORF">C1C91_13995</name>
</gene>
<dbReference type="InterPro" id="IPR058163">
    <property type="entry name" value="LysR-type_TF_proteobact-type"/>
</dbReference>
<accession>A0A3S5X0R9</accession>
<dbReference type="InterPro" id="IPR005119">
    <property type="entry name" value="LysR_subst-bd"/>
</dbReference>
<dbReference type="SUPFAM" id="SSF46785">
    <property type="entry name" value="Winged helix' DNA-binding domain"/>
    <property type="match status" value="1"/>
</dbReference>
<dbReference type="EMBL" id="CP025706">
    <property type="protein sequence ID" value="AXB05967.1"/>
    <property type="molecule type" value="Genomic_DNA"/>
</dbReference>
<evidence type="ECO:0000313" key="6">
    <source>
        <dbReference type="Proteomes" id="UP000266778"/>
    </source>
</evidence>
<dbReference type="GO" id="GO:0006351">
    <property type="term" value="P:DNA-templated transcription"/>
    <property type="evidence" value="ECO:0007669"/>
    <property type="project" value="TreeGrafter"/>
</dbReference>
<dbReference type="Proteomes" id="UP000266778">
    <property type="component" value="Chromosome"/>
</dbReference>
<dbReference type="PANTHER" id="PTHR30537">
    <property type="entry name" value="HTH-TYPE TRANSCRIPTIONAL REGULATOR"/>
    <property type="match status" value="1"/>
</dbReference>
<name>A0A3S5X0R9_AERCA</name>
<dbReference type="SUPFAM" id="SSF53850">
    <property type="entry name" value="Periplasmic binding protein-like II"/>
    <property type="match status" value="1"/>
</dbReference>
<dbReference type="InterPro" id="IPR036390">
    <property type="entry name" value="WH_DNA-bd_sf"/>
</dbReference>
<evidence type="ECO:0000256" key="4">
    <source>
        <dbReference type="ARBA" id="ARBA00023163"/>
    </source>
</evidence>
<dbReference type="Pfam" id="PF03466">
    <property type="entry name" value="LysR_substrate"/>
    <property type="match status" value="1"/>
</dbReference>
<evidence type="ECO:0000256" key="2">
    <source>
        <dbReference type="ARBA" id="ARBA00023015"/>
    </source>
</evidence>